<dbReference type="Gene3D" id="3.30.70.870">
    <property type="entry name" value="Elongation Factor G (Translational Gtpase), domain 3"/>
    <property type="match status" value="1"/>
</dbReference>
<feature type="domain" description="Tr-type G" evidence="9">
    <location>
        <begin position="126"/>
        <end position="446"/>
    </location>
</feature>
<keyword evidence="2" id="KW-0507">mRNA processing</keyword>
<dbReference type="Proteomes" id="UP001360560">
    <property type="component" value="Unassembled WGS sequence"/>
</dbReference>
<keyword evidence="5" id="KW-0508">mRNA splicing</keyword>
<dbReference type="SUPFAM" id="SSF54980">
    <property type="entry name" value="EF-G C-terminal domain-like"/>
    <property type="match status" value="2"/>
</dbReference>
<dbReference type="Gene3D" id="3.90.1430.10">
    <property type="entry name" value="Yeast translation eEF2 (G' domain)"/>
    <property type="match status" value="1"/>
</dbReference>
<dbReference type="Pfam" id="PF00679">
    <property type="entry name" value="EFG_C"/>
    <property type="match status" value="1"/>
</dbReference>
<dbReference type="EMBL" id="BTFZ01000011">
    <property type="protein sequence ID" value="GMM37148.1"/>
    <property type="molecule type" value="Genomic_DNA"/>
</dbReference>
<comment type="caution">
    <text evidence="10">The sequence shown here is derived from an EMBL/GenBank/DDBJ whole genome shotgun (WGS) entry which is preliminary data.</text>
</comment>
<evidence type="ECO:0000313" key="11">
    <source>
        <dbReference type="Proteomes" id="UP001360560"/>
    </source>
</evidence>
<dbReference type="GO" id="GO:0000398">
    <property type="term" value="P:mRNA splicing, via spliceosome"/>
    <property type="evidence" value="ECO:0007669"/>
    <property type="project" value="UniProtKB-ARBA"/>
</dbReference>
<reference evidence="10 11" key="1">
    <citation type="journal article" date="2023" name="Elife">
        <title>Identification of key yeast species and microbe-microbe interactions impacting larval growth of Drosophila in the wild.</title>
        <authorList>
            <person name="Mure A."/>
            <person name="Sugiura Y."/>
            <person name="Maeda R."/>
            <person name="Honda K."/>
            <person name="Sakurai N."/>
            <person name="Takahashi Y."/>
            <person name="Watada M."/>
            <person name="Katoh T."/>
            <person name="Gotoh A."/>
            <person name="Gotoh Y."/>
            <person name="Taniguchi I."/>
            <person name="Nakamura K."/>
            <person name="Hayashi T."/>
            <person name="Katayama T."/>
            <person name="Uemura T."/>
            <person name="Hattori Y."/>
        </authorList>
    </citation>
    <scope>NUCLEOTIDE SEQUENCE [LARGE SCALE GENOMIC DNA]</scope>
    <source>
        <strain evidence="10 11">SC-9</strain>
    </source>
</reference>
<keyword evidence="3" id="KW-0547">Nucleotide-binding</keyword>
<dbReference type="SMART" id="SM00889">
    <property type="entry name" value="EFG_IV"/>
    <property type="match status" value="1"/>
</dbReference>
<dbReference type="InterPro" id="IPR027417">
    <property type="entry name" value="P-loop_NTPase"/>
</dbReference>
<evidence type="ECO:0000256" key="7">
    <source>
        <dbReference type="ARBA" id="ARBA00055641"/>
    </source>
</evidence>
<dbReference type="Gene3D" id="2.40.30.10">
    <property type="entry name" value="Translation factors"/>
    <property type="match status" value="1"/>
</dbReference>
<dbReference type="Gene3D" id="3.40.50.300">
    <property type="entry name" value="P-loop containing nucleotide triphosphate hydrolases"/>
    <property type="match status" value="1"/>
</dbReference>
<accession>A0AAV5QQS2</accession>
<dbReference type="GO" id="GO:0046540">
    <property type="term" value="C:U4/U6 x U5 tri-snRNP complex"/>
    <property type="evidence" value="ECO:0007669"/>
    <property type="project" value="TreeGrafter"/>
</dbReference>
<proteinExistence type="predicted"/>
<dbReference type="InterPro" id="IPR009000">
    <property type="entry name" value="Transl_B-barrel_sf"/>
</dbReference>
<dbReference type="GO" id="GO:0005829">
    <property type="term" value="C:cytosol"/>
    <property type="evidence" value="ECO:0007669"/>
    <property type="project" value="TreeGrafter"/>
</dbReference>
<protein>
    <submittedName>
        <fullName evidence="10">U5 snRNP GTPase</fullName>
    </submittedName>
</protein>
<dbReference type="Pfam" id="PF16004">
    <property type="entry name" value="EFTUD2"/>
    <property type="match status" value="1"/>
</dbReference>
<dbReference type="GO" id="GO:0005682">
    <property type="term" value="C:U5 snRNP"/>
    <property type="evidence" value="ECO:0007669"/>
    <property type="project" value="UniProtKB-ARBA"/>
</dbReference>
<keyword evidence="11" id="KW-1185">Reference proteome</keyword>
<keyword evidence="4" id="KW-0342">GTP-binding</keyword>
<gene>
    <name evidence="10" type="ORF">DASC09_044730</name>
</gene>
<dbReference type="SUPFAM" id="SSF54211">
    <property type="entry name" value="Ribosomal protein S5 domain 2-like"/>
    <property type="match status" value="1"/>
</dbReference>
<dbReference type="InterPro" id="IPR005517">
    <property type="entry name" value="Transl_elong_EFG/EF2_IV"/>
</dbReference>
<dbReference type="FunFam" id="3.30.230.10:FF:000009">
    <property type="entry name" value="116 kDa U5 small nuclear ribonucleoprotein component"/>
    <property type="match status" value="1"/>
</dbReference>
<dbReference type="InterPro" id="IPR035647">
    <property type="entry name" value="EFG_III/V"/>
</dbReference>
<dbReference type="GO" id="GO:0071007">
    <property type="term" value="C:U2-type catalytic step 2 spliceosome"/>
    <property type="evidence" value="ECO:0007669"/>
    <property type="project" value="TreeGrafter"/>
</dbReference>
<evidence type="ECO:0000259" key="9">
    <source>
        <dbReference type="PROSITE" id="PS51722"/>
    </source>
</evidence>
<dbReference type="GO" id="GO:0030623">
    <property type="term" value="F:U5 snRNA binding"/>
    <property type="evidence" value="ECO:0007669"/>
    <property type="project" value="TreeGrafter"/>
</dbReference>
<dbReference type="Pfam" id="PF00009">
    <property type="entry name" value="GTP_EFTU"/>
    <property type="match status" value="1"/>
</dbReference>
<dbReference type="SUPFAM" id="SSF50447">
    <property type="entry name" value="Translation proteins"/>
    <property type="match status" value="1"/>
</dbReference>
<evidence type="ECO:0000256" key="5">
    <source>
        <dbReference type="ARBA" id="ARBA00023187"/>
    </source>
</evidence>
<dbReference type="GO" id="GO:0003924">
    <property type="term" value="F:GTPase activity"/>
    <property type="evidence" value="ECO:0007669"/>
    <property type="project" value="InterPro"/>
</dbReference>
<dbReference type="PANTHER" id="PTHR42908:SF6">
    <property type="entry name" value="116 KDA U5 SMALL NUCLEAR RIBONUCLEOPROTEIN COMPONENT"/>
    <property type="match status" value="1"/>
</dbReference>
<dbReference type="Gene3D" id="3.30.230.10">
    <property type="match status" value="1"/>
</dbReference>
<dbReference type="AlphaFoldDB" id="A0AAV5QQS2"/>
<dbReference type="InterPro" id="IPR014721">
    <property type="entry name" value="Ribsml_uS5_D2-typ_fold_subgr"/>
</dbReference>
<dbReference type="PROSITE" id="PS51722">
    <property type="entry name" value="G_TR_2"/>
    <property type="match status" value="1"/>
</dbReference>
<comment type="subcellular location">
    <subcellularLocation>
        <location evidence="1">Nucleus</location>
    </subcellularLocation>
</comment>
<evidence type="ECO:0000256" key="8">
    <source>
        <dbReference type="SAM" id="MobiDB-lite"/>
    </source>
</evidence>
<dbReference type="PANTHER" id="PTHR42908">
    <property type="entry name" value="TRANSLATION ELONGATION FACTOR-RELATED"/>
    <property type="match status" value="1"/>
</dbReference>
<dbReference type="Gene3D" id="3.30.70.240">
    <property type="match status" value="1"/>
</dbReference>
<dbReference type="FunFam" id="3.30.70.870:FF:000002">
    <property type="entry name" value="Translation elongation factor 2"/>
    <property type="match status" value="1"/>
</dbReference>
<dbReference type="GO" id="GO:0005525">
    <property type="term" value="F:GTP binding"/>
    <property type="evidence" value="ECO:0007669"/>
    <property type="project" value="UniProtKB-KW"/>
</dbReference>
<dbReference type="InterPro" id="IPR020568">
    <property type="entry name" value="Ribosomal_Su5_D2-typ_SF"/>
</dbReference>
<evidence type="ECO:0000256" key="1">
    <source>
        <dbReference type="ARBA" id="ARBA00004123"/>
    </source>
</evidence>
<dbReference type="PRINTS" id="PR00315">
    <property type="entry name" value="ELONGATNFCT"/>
</dbReference>
<dbReference type="SUPFAM" id="SSF52540">
    <property type="entry name" value="P-loop containing nucleoside triphosphate hydrolases"/>
    <property type="match status" value="1"/>
</dbReference>
<comment type="function">
    <text evidence="7">Component of the U5 snRNP complex required for pre-mRNA splicing. Binds GTP.</text>
</comment>
<evidence type="ECO:0000256" key="4">
    <source>
        <dbReference type="ARBA" id="ARBA00023134"/>
    </source>
</evidence>
<dbReference type="InterPro" id="IPR031950">
    <property type="entry name" value="EFTUD2_N"/>
</dbReference>
<dbReference type="Pfam" id="PF03764">
    <property type="entry name" value="EFG_IV"/>
    <property type="match status" value="1"/>
</dbReference>
<feature type="region of interest" description="Disordered" evidence="8">
    <location>
        <begin position="1"/>
        <end position="51"/>
    </location>
</feature>
<dbReference type="InterPro" id="IPR000640">
    <property type="entry name" value="EFG_V-like"/>
</dbReference>
<feature type="compositionally biased region" description="Acidic residues" evidence="8">
    <location>
        <begin position="17"/>
        <end position="44"/>
    </location>
</feature>
<dbReference type="SMART" id="SM00838">
    <property type="entry name" value="EFG_C"/>
    <property type="match status" value="1"/>
</dbReference>
<dbReference type="CDD" id="cd01683">
    <property type="entry name" value="EF2_IV_snRNP"/>
    <property type="match status" value="1"/>
</dbReference>
<name>A0AAV5QQS2_9ASCO</name>
<evidence type="ECO:0000256" key="6">
    <source>
        <dbReference type="ARBA" id="ARBA00023242"/>
    </source>
</evidence>
<dbReference type="RefSeq" id="XP_064854144.1">
    <property type="nucleotide sequence ID" value="XM_064998072.1"/>
</dbReference>
<dbReference type="InterPro" id="IPR000795">
    <property type="entry name" value="T_Tr_GTP-bd_dom"/>
</dbReference>
<dbReference type="GO" id="GO:0000974">
    <property type="term" value="C:Prp19 complex"/>
    <property type="evidence" value="ECO:0007669"/>
    <property type="project" value="UniProtKB-ARBA"/>
</dbReference>
<dbReference type="GeneID" id="90075123"/>
<evidence type="ECO:0000256" key="3">
    <source>
        <dbReference type="ARBA" id="ARBA00022741"/>
    </source>
</evidence>
<evidence type="ECO:0000256" key="2">
    <source>
        <dbReference type="ARBA" id="ARBA00022664"/>
    </source>
</evidence>
<sequence>MDESLYDEFGNYIGDANDSDAEIESNSSDEDVSNSENEISEDEKEQEKESTSKAIVLHEDKQYHPSISQVFSPDVEVTIQHTDTQSLNVPLVKPTINKKIIVEEKNLPEVNYSRDFMANLALKTPEKIRNITFVGNMHSGKTTLLDMLILQTHPRLIEKNKHLQTKNFRSLRYSDNHKLEIERGLSIKASAATFVVPDIKGNSVILNIIDSPGHVNFTDELVAAQDLADGSILVIDIVEGLTIMDKLAIKNAIDKNLALSVVLNKIDRLILELKLPVLDAYYKIKYVIEEINHYIKRELSEITPNYSYSTIFSPELNNIAFASGKLQFAFNLKSFAKKYVELNKLEGHIDIEKFGKRLWGDSVCFNPETGKFFRKTARQLSQKNSFVQFILEPLYKLFSLSISKDQDELADILYKRFHISLHKNLYKQDSQVVLTEVCKQFFGENYGFVDMIQSSLPSPTLTGGHQVQRMKISPAKLKISKMVQALIECSPDGILIANTCKLINTNEADKFYGLTRVYSGSLKVGQKVKILGEEYSSDENSDDFVEFEVKELFIPVARYKFSVNEVGAGSICLIGGDISQVVIKNATICGNDFDNTDEPLYLLQQVNHIFDPIFKVSIKPDHPSHLPELLNALQSISRSYSGAAVKVEESGEYIVSGSGELYLDCILHDIRYLYGDNLEIKVSEPFVQFQETISEKSLVKLTIESVNGKNSIGIICEPLEEDFVKDIQKGHFDNFNQMTKRQVAKTLQEKYNWDSLAARSVWSIGSENGANVLLDDTLSDEVDKKTLNTLKDSIVQGFLWAIKQGPICDETMTNIKFRIISIKLAENLSDRSSGQILPMVRRACYAAYMVSTPRLLEPIYQVDATCTKQSTEAVKKILYKRRGVLSENEPIAATQLYKCIGYLPVLDSVGFETDLRLLTQGQAMCFTRFYEWGVVSGDPLDKDAFIPKLKPASPNFLARDLVTKTRRRKGLGGEPSLEKYIDQSTFQKLKRQGIIE</sequence>
<organism evidence="10 11">
    <name type="scientific">Saccharomycopsis crataegensis</name>
    <dbReference type="NCBI Taxonomy" id="43959"/>
    <lineage>
        <taxon>Eukaryota</taxon>
        <taxon>Fungi</taxon>
        <taxon>Dikarya</taxon>
        <taxon>Ascomycota</taxon>
        <taxon>Saccharomycotina</taxon>
        <taxon>Saccharomycetes</taxon>
        <taxon>Saccharomycopsidaceae</taxon>
        <taxon>Saccharomycopsis</taxon>
    </lineage>
</organism>
<dbReference type="FunFam" id="3.40.50.300:FF:000646">
    <property type="entry name" value="U5 small nuclear ribonucleoprotein component"/>
    <property type="match status" value="1"/>
</dbReference>
<keyword evidence="6" id="KW-0539">Nucleus</keyword>
<evidence type="ECO:0000313" key="10">
    <source>
        <dbReference type="EMBL" id="GMM37148.1"/>
    </source>
</evidence>